<keyword evidence="1" id="KW-0472">Membrane</keyword>
<sequence>MIEWRNLYRGLMMGASDIVPGVSGGTIAVVLGIYERFIEAINGVFTKEWKKHLAFLIPLGVGIVFAMWSLAGIINWALNHYPNQLMFLFLGLIAGVIPFLAKKSNYQETFGATHFIILILAALFVGSMVFVNQDPAGEAITEFGPSIYIMLFLSGWLASSAMILPGVSGSFLLLLIGMYPTFSNAIHNLVIEALIPLGLGIGLGLIVMSKVLRYLFHRFYYQTYALIIGLVVGSLVVVFPGFESDMVLNVFSIIFLIIGLLIAYGLGKVEH</sequence>
<dbReference type="OrthoDB" id="9793746at2"/>
<proteinExistence type="predicted"/>
<feature type="transmembrane region" description="Helical" evidence="1">
    <location>
        <begin position="189"/>
        <end position="207"/>
    </location>
</feature>
<dbReference type="InterPro" id="IPR007163">
    <property type="entry name" value="VCA0040-like"/>
</dbReference>
<feature type="transmembrane region" description="Helical" evidence="1">
    <location>
        <begin position="246"/>
        <end position="266"/>
    </location>
</feature>
<evidence type="ECO:0000313" key="2">
    <source>
        <dbReference type="EMBL" id="SEQ95595.1"/>
    </source>
</evidence>
<feature type="transmembrane region" description="Helical" evidence="1">
    <location>
        <begin position="151"/>
        <end position="177"/>
    </location>
</feature>
<gene>
    <name evidence="2" type="ORF">SAMN05216362_13623</name>
</gene>
<dbReference type="Pfam" id="PF04018">
    <property type="entry name" value="VCA0040-like"/>
    <property type="match status" value="1"/>
</dbReference>
<protein>
    <submittedName>
        <fullName evidence="2">Putative membrane protein</fullName>
    </submittedName>
</protein>
<feature type="transmembrane region" description="Helical" evidence="1">
    <location>
        <begin position="12"/>
        <end position="34"/>
    </location>
</feature>
<dbReference type="AlphaFoldDB" id="A0A1H9K9Q6"/>
<reference evidence="2 3" key="1">
    <citation type="submission" date="2016-10" db="EMBL/GenBank/DDBJ databases">
        <authorList>
            <person name="de Groot N.N."/>
        </authorList>
    </citation>
    <scope>NUCLEOTIDE SEQUENCE [LARGE SCALE GENOMIC DNA]</scope>
    <source>
        <strain evidence="2 3">DSM 21633</strain>
    </source>
</reference>
<keyword evidence="1" id="KW-0812">Transmembrane</keyword>
<feature type="transmembrane region" description="Helical" evidence="1">
    <location>
        <begin position="84"/>
        <end position="101"/>
    </location>
</feature>
<feature type="transmembrane region" description="Helical" evidence="1">
    <location>
        <begin position="219"/>
        <end position="239"/>
    </location>
</feature>
<organism evidence="2 3">
    <name type="scientific">Piscibacillus halophilus</name>
    <dbReference type="NCBI Taxonomy" id="571933"/>
    <lineage>
        <taxon>Bacteria</taxon>
        <taxon>Bacillati</taxon>
        <taxon>Bacillota</taxon>
        <taxon>Bacilli</taxon>
        <taxon>Bacillales</taxon>
        <taxon>Bacillaceae</taxon>
        <taxon>Piscibacillus</taxon>
    </lineage>
</organism>
<dbReference type="EMBL" id="FOES01000036">
    <property type="protein sequence ID" value="SEQ95595.1"/>
    <property type="molecule type" value="Genomic_DNA"/>
</dbReference>
<keyword evidence="1" id="KW-1133">Transmembrane helix</keyword>
<dbReference type="STRING" id="571933.SAMN05216362_13623"/>
<feature type="transmembrane region" description="Helical" evidence="1">
    <location>
        <begin position="113"/>
        <end position="131"/>
    </location>
</feature>
<dbReference type="Proteomes" id="UP000199427">
    <property type="component" value="Unassembled WGS sequence"/>
</dbReference>
<feature type="transmembrane region" description="Helical" evidence="1">
    <location>
        <begin position="55"/>
        <end position="78"/>
    </location>
</feature>
<dbReference type="PANTHER" id="PTHR37308:SF1">
    <property type="entry name" value="POLYPRENYL-PHOSPHATE TRANSPORTER"/>
    <property type="match status" value="1"/>
</dbReference>
<keyword evidence="3" id="KW-1185">Reference proteome</keyword>
<dbReference type="RefSeq" id="WP_091774962.1">
    <property type="nucleotide sequence ID" value="NZ_CAESCL010000016.1"/>
</dbReference>
<dbReference type="PANTHER" id="PTHR37308">
    <property type="entry name" value="INTEGRAL MEMBRANE PROTEIN"/>
    <property type="match status" value="1"/>
</dbReference>
<evidence type="ECO:0000313" key="3">
    <source>
        <dbReference type="Proteomes" id="UP000199427"/>
    </source>
</evidence>
<accession>A0A1H9K9Q6</accession>
<name>A0A1H9K9Q6_9BACI</name>
<evidence type="ECO:0000256" key="1">
    <source>
        <dbReference type="SAM" id="Phobius"/>
    </source>
</evidence>